<dbReference type="EMBL" id="JAVDYG010000001">
    <property type="protein sequence ID" value="MDR7362423.1"/>
    <property type="molecule type" value="Genomic_DNA"/>
</dbReference>
<reference evidence="5 6" key="1">
    <citation type="submission" date="2023-07" db="EMBL/GenBank/DDBJ databases">
        <title>Sequencing the genomes of 1000 actinobacteria strains.</title>
        <authorList>
            <person name="Klenk H.-P."/>
        </authorList>
    </citation>
    <scope>NUCLEOTIDE SEQUENCE [LARGE SCALE GENOMIC DNA]</scope>
    <source>
        <strain evidence="5 6">DSM 19426</strain>
    </source>
</reference>
<dbReference type="InterPro" id="IPR016160">
    <property type="entry name" value="Ald_DH_CS_CYS"/>
</dbReference>
<evidence type="ECO:0000256" key="1">
    <source>
        <dbReference type="ARBA" id="ARBA00023002"/>
    </source>
</evidence>
<feature type="active site" evidence="2">
    <location>
        <position position="258"/>
    </location>
</feature>
<dbReference type="InterPro" id="IPR029510">
    <property type="entry name" value="Ald_DH_CS_GLU"/>
</dbReference>
<evidence type="ECO:0000313" key="5">
    <source>
        <dbReference type="EMBL" id="MDR7362423.1"/>
    </source>
</evidence>
<dbReference type="InterPro" id="IPR016161">
    <property type="entry name" value="Ald_DH/histidinol_DH"/>
</dbReference>
<dbReference type="RefSeq" id="WP_310301739.1">
    <property type="nucleotide sequence ID" value="NZ_BAAAPS010000008.1"/>
</dbReference>
<evidence type="ECO:0000259" key="4">
    <source>
        <dbReference type="Pfam" id="PF00171"/>
    </source>
</evidence>
<dbReference type="PROSITE" id="PS00687">
    <property type="entry name" value="ALDEHYDE_DEHYDR_GLU"/>
    <property type="match status" value="1"/>
</dbReference>
<proteinExistence type="inferred from homology"/>
<sequence length="493" mass="53173">MTDTFVRPDWTPLDLPRAEQSFCVTNGDRFDTTDPTTGEVVASLTASTLEDVAGAVERARAAFGRRGWRNDGQVRCRVLFRYAEALRANRERLAELLTREQGKTLAESRNEIEGSADMVEFYAGLARSTYGRAIPVGDDAHSVILREPLGVVGVITPWNWPVVLLMRALAPALAAGNTVVVKPASLTPAVTVECLALLAADPDLPEGVLTCVLGSGAVVGDALVTNRHVEMIAFTGESGTGINVLKQAANDLRKVSLELGGKSPNIVFADADLDKALDGAVNAAFTTSGQICTAGSRLLLEDSIYEDFLARLTERVRALRLGDPLDPTTQMGPVVSRSQQTSVNGYVELGRAEGKLLVGDDLDDTEALRQGCYVAPAIVTDLPRSSRVVQEEIFGPVLVVQRFSGEAEAIEIAEDSQFGLAAGIWTSDLNRAWRVGRAVSSGTIWINTYHHFYPEAEVGGFRQSGLGRQQGLEGIHEFTETKHLNFDSKSTLF</sequence>
<evidence type="ECO:0000313" key="6">
    <source>
        <dbReference type="Proteomes" id="UP001183648"/>
    </source>
</evidence>
<accession>A0ABU2BUW5</accession>
<dbReference type="InterPro" id="IPR016163">
    <property type="entry name" value="Ald_DH_C"/>
</dbReference>
<organism evidence="5 6">
    <name type="scientific">Nocardioides marmoribigeumensis</name>
    <dbReference type="NCBI Taxonomy" id="433649"/>
    <lineage>
        <taxon>Bacteria</taxon>
        <taxon>Bacillati</taxon>
        <taxon>Actinomycetota</taxon>
        <taxon>Actinomycetes</taxon>
        <taxon>Propionibacteriales</taxon>
        <taxon>Nocardioidaceae</taxon>
        <taxon>Nocardioides</taxon>
    </lineage>
</organism>
<dbReference type="Proteomes" id="UP001183648">
    <property type="component" value="Unassembled WGS sequence"/>
</dbReference>
<protein>
    <submittedName>
        <fullName evidence="5">Betaine-aldehyde dehydrogenase</fullName>
        <ecNumber evidence="5">1.2.1.8</ecNumber>
    </submittedName>
</protein>
<dbReference type="Gene3D" id="3.40.605.10">
    <property type="entry name" value="Aldehyde Dehydrogenase, Chain A, domain 1"/>
    <property type="match status" value="1"/>
</dbReference>
<keyword evidence="1 3" id="KW-0560">Oxidoreductase</keyword>
<evidence type="ECO:0000256" key="3">
    <source>
        <dbReference type="RuleBase" id="RU003345"/>
    </source>
</evidence>
<dbReference type="EC" id="1.2.1.8" evidence="5"/>
<name>A0ABU2BUW5_9ACTN</name>
<feature type="domain" description="Aldehyde dehydrogenase" evidence="4">
    <location>
        <begin position="27"/>
        <end position="483"/>
    </location>
</feature>
<dbReference type="InterPro" id="IPR015590">
    <property type="entry name" value="Aldehyde_DH_dom"/>
</dbReference>
<dbReference type="GO" id="GO:0008802">
    <property type="term" value="F:betaine-aldehyde dehydrogenase (NAD+) activity"/>
    <property type="evidence" value="ECO:0007669"/>
    <property type="project" value="UniProtKB-EC"/>
</dbReference>
<evidence type="ECO:0000256" key="2">
    <source>
        <dbReference type="PROSITE-ProRule" id="PRU10007"/>
    </source>
</evidence>
<comment type="similarity">
    <text evidence="3">Belongs to the aldehyde dehydrogenase family.</text>
</comment>
<dbReference type="InterPro" id="IPR016162">
    <property type="entry name" value="Ald_DH_N"/>
</dbReference>
<dbReference type="SUPFAM" id="SSF53720">
    <property type="entry name" value="ALDH-like"/>
    <property type="match status" value="1"/>
</dbReference>
<comment type="caution">
    <text evidence="5">The sequence shown here is derived from an EMBL/GenBank/DDBJ whole genome shotgun (WGS) entry which is preliminary data.</text>
</comment>
<dbReference type="PROSITE" id="PS00070">
    <property type="entry name" value="ALDEHYDE_DEHYDR_CYS"/>
    <property type="match status" value="1"/>
</dbReference>
<gene>
    <name evidence="5" type="ORF">J2S63_001976</name>
</gene>
<dbReference type="Gene3D" id="3.40.309.10">
    <property type="entry name" value="Aldehyde Dehydrogenase, Chain A, domain 2"/>
    <property type="match status" value="1"/>
</dbReference>
<dbReference type="PANTHER" id="PTHR11699">
    <property type="entry name" value="ALDEHYDE DEHYDROGENASE-RELATED"/>
    <property type="match status" value="1"/>
</dbReference>
<dbReference type="Pfam" id="PF00171">
    <property type="entry name" value="Aldedh"/>
    <property type="match status" value="1"/>
</dbReference>
<keyword evidence="6" id="KW-1185">Reference proteome</keyword>